<reference evidence="8" key="1">
    <citation type="submission" date="2016-10" db="EMBL/GenBank/DDBJ databases">
        <title>Sequence of Gallionella enrichment culture.</title>
        <authorList>
            <person name="Poehlein A."/>
            <person name="Muehling M."/>
            <person name="Daniel R."/>
        </authorList>
    </citation>
    <scope>NUCLEOTIDE SEQUENCE</scope>
</reference>
<evidence type="ECO:0000313" key="8">
    <source>
        <dbReference type="EMBL" id="OIQ77895.1"/>
    </source>
</evidence>
<evidence type="ECO:0000256" key="6">
    <source>
        <dbReference type="ARBA" id="ARBA00022989"/>
    </source>
</evidence>
<dbReference type="InterPro" id="IPR005503">
    <property type="entry name" value="FliL"/>
</dbReference>
<comment type="caution">
    <text evidence="8">The sequence shown here is derived from an EMBL/GenBank/DDBJ whole genome shotgun (WGS) entry which is preliminary data.</text>
</comment>
<accession>A0A1J5QD37</accession>
<dbReference type="EMBL" id="MLJW01001512">
    <property type="protein sequence ID" value="OIQ77895.1"/>
    <property type="molecule type" value="Genomic_DNA"/>
</dbReference>
<keyword evidence="3" id="KW-0145">Chemotaxis</keyword>
<organism evidence="8">
    <name type="scientific">mine drainage metagenome</name>
    <dbReference type="NCBI Taxonomy" id="410659"/>
    <lineage>
        <taxon>unclassified sequences</taxon>
        <taxon>metagenomes</taxon>
        <taxon>ecological metagenomes</taxon>
    </lineage>
</organism>
<protein>
    <submittedName>
        <fullName evidence="8">Flagellar basal body-associated protein FliL</fullName>
    </submittedName>
</protein>
<dbReference type="GO" id="GO:0006935">
    <property type="term" value="P:chemotaxis"/>
    <property type="evidence" value="ECO:0007669"/>
    <property type="project" value="UniProtKB-KW"/>
</dbReference>
<keyword evidence="5" id="KW-0283">Flagellar rotation</keyword>
<proteinExistence type="predicted"/>
<keyword evidence="7" id="KW-0472">Membrane</keyword>
<keyword evidence="8" id="KW-0282">Flagellum</keyword>
<dbReference type="Pfam" id="PF03748">
    <property type="entry name" value="FliL"/>
    <property type="match status" value="1"/>
</dbReference>
<keyword evidence="4" id="KW-0812">Transmembrane</keyword>
<evidence type="ECO:0000256" key="3">
    <source>
        <dbReference type="ARBA" id="ARBA00022500"/>
    </source>
</evidence>
<evidence type="ECO:0000256" key="1">
    <source>
        <dbReference type="ARBA" id="ARBA00004162"/>
    </source>
</evidence>
<gene>
    <name evidence="8" type="ORF">GALL_404130</name>
</gene>
<evidence type="ECO:0000256" key="2">
    <source>
        <dbReference type="ARBA" id="ARBA00022475"/>
    </source>
</evidence>
<dbReference type="GO" id="GO:0005886">
    <property type="term" value="C:plasma membrane"/>
    <property type="evidence" value="ECO:0007669"/>
    <property type="project" value="UniProtKB-SubCell"/>
</dbReference>
<evidence type="ECO:0000256" key="4">
    <source>
        <dbReference type="ARBA" id="ARBA00022692"/>
    </source>
</evidence>
<dbReference type="PANTHER" id="PTHR35091">
    <property type="entry name" value="FLAGELLAR PROTEIN FLIL"/>
    <property type="match status" value="1"/>
</dbReference>
<keyword evidence="2" id="KW-1003">Cell membrane</keyword>
<keyword evidence="8" id="KW-0966">Cell projection</keyword>
<sequence length="149" mass="15880">MKKKKEEKAAGDGEPKKKGKKKLLIMVVALVLVLGGAGAYLMLGSGGSAQAKPAPKPGNVLKLDPIYLNLADGHYLKLGMALQETVDVKVDVDGSQALDAAIELFSRISMADLSAPGGRDQVKKDLIAKITALYNGQVMTVYYTEFVMQ</sequence>
<dbReference type="GO" id="GO:0009425">
    <property type="term" value="C:bacterial-type flagellum basal body"/>
    <property type="evidence" value="ECO:0007669"/>
    <property type="project" value="InterPro"/>
</dbReference>
<keyword evidence="8" id="KW-0969">Cilium</keyword>
<dbReference type="AlphaFoldDB" id="A0A1J5QD37"/>
<evidence type="ECO:0000256" key="5">
    <source>
        <dbReference type="ARBA" id="ARBA00022779"/>
    </source>
</evidence>
<name>A0A1J5QD37_9ZZZZ</name>
<dbReference type="PANTHER" id="PTHR35091:SF2">
    <property type="entry name" value="FLAGELLAR PROTEIN FLIL"/>
    <property type="match status" value="1"/>
</dbReference>
<evidence type="ECO:0000256" key="7">
    <source>
        <dbReference type="ARBA" id="ARBA00023136"/>
    </source>
</evidence>
<dbReference type="GO" id="GO:0071978">
    <property type="term" value="P:bacterial-type flagellum-dependent swarming motility"/>
    <property type="evidence" value="ECO:0007669"/>
    <property type="project" value="TreeGrafter"/>
</dbReference>
<keyword evidence="6" id="KW-1133">Transmembrane helix</keyword>
<comment type="subcellular location">
    <subcellularLocation>
        <location evidence="1">Cell membrane</location>
        <topology evidence="1">Single-pass membrane protein</topology>
    </subcellularLocation>
</comment>